<sequence length="152" mass="17982">MIHFERVAHDTLYIAEEIWNSNPEYIEVEHGESYRTSEQIEEELLHHDTTSLFVKLDDTYIGIINYMDNNPNDGYPWLGLLMIHRDYQGYMFGTQAYLTFRQQIQDKGMRALRLGILPTNKRAEIFWRSLGFTFVCEIKGVLVYETSFVEET</sequence>
<organism evidence="2 3">
    <name type="scientific">Pontibacillus litoralis JSM 072002</name>
    <dbReference type="NCBI Taxonomy" id="1385512"/>
    <lineage>
        <taxon>Bacteria</taxon>
        <taxon>Bacillati</taxon>
        <taxon>Bacillota</taxon>
        <taxon>Bacilli</taxon>
        <taxon>Bacillales</taxon>
        <taxon>Bacillaceae</taxon>
        <taxon>Pontibacillus</taxon>
    </lineage>
</organism>
<dbReference type="Proteomes" id="UP000030401">
    <property type="component" value="Unassembled WGS sequence"/>
</dbReference>
<name>A0A0A5G354_9BACI</name>
<reference evidence="2 3" key="1">
    <citation type="submission" date="2013-08" db="EMBL/GenBank/DDBJ databases">
        <authorList>
            <person name="Huang J."/>
            <person name="Wang G."/>
        </authorList>
    </citation>
    <scope>NUCLEOTIDE SEQUENCE [LARGE SCALE GENOMIC DNA]</scope>
    <source>
        <strain evidence="2 3">JSM 072002</strain>
    </source>
</reference>
<dbReference type="InterPro" id="IPR000182">
    <property type="entry name" value="GNAT_dom"/>
</dbReference>
<proteinExistence type="predicted"/>
<keyword evidence="3" id="KW-1185">Reference proteome</keyword>
<dbReference type="SUPFAM" id="SSF55729">
    <property type="entry name" value="Acyl-CoA N-acyltransferases (Nat)"/>
    <property type="match status" value="1"/>
</dbReference>
<dbReference type="AlphaFoldDB" id="A0A0A5G354"/>
<dbReference type="InterPro" id="IPR016181">
    <property type="entry name" value="Acyl_CoA_acyltransferase"/>
</dbReference>
<evidence type="ECO:0000259" key="1">
    <source>
        <dbReference type="PROSITE" id="PS51186"/>
    </source>
</evidence>
<gene>
    <name evidence="2" type="ORF">N784_08600</name>
</gene>
<dbReference type="Pfam" id="PF00583">
    <property type="entry name" value="Acetyltransf_1"/>
    <property type="match status" value="1"/>
</dbReference>
<dbReference type="RefSeq" id="WP_052127298.1">
    <property type="nucleotide sequence ID" value="NZ_AVPG01000021.1"/>
</dbReference>
<dbReference type="PROSITE" id="PS51186">
    <property type="entry name" value="GNAT"/>
    <property type="match status" value="1"/>
</dbReference>
<dbReference type="EMBL" id="AVPG01000021">
    <property type="protein sequence ID" value="KGX85558.1"/>
    <property type="molecule type" value="Genomic_DNA"/>
</dbReference>
<comment type="caution">
    <text evidence="2">The sequence shown here is derived from an EMBL/GenBank/DDBJ whole genome shotgun (WGS) entry which is preliminary data.</text>
</comment>
<dbReference type="GO" id="GO:0016747">
    <property type="term" value="F:acyltransferase activity, transferring groups other than amino-acyl groups"/>
    <property type="evidence" value="ECO:0007669"/>
    <property type="project" value="InterPro"/>
</dbReference>
<evidence type="ECO:0000313" key="2">
    <source>
        <dbReference type="EMBL" id="KGX85558.1"/>
    </source>
</evidence>
<dbReference type="eggNOG" id="COG0456">
    <property type="taxonomic scope" value="Bacteria"/>
</dbReference>
<accession>A0A0A5G354</accession>
<protein>
    <recommendedName>
        <fullName evidence="1">N-acetyltransferase domain-containing protein</fullName>
    </recommendedName>
</protein>
<feature type="domain" description="N-acetyltransferase" evidence="1">
    <location>
        <begin position="12"/>
        <end position="150"/>
    </location>
</feature>
<dbReference type="STRING" id="1385512.N784_08600"/>
<evidence type="ECO:0000313" key="3">
    <source>
        <dbReference type="Proteomes" id="UP000030401"/>
    </source>
</evidence>
<dbReference type="Gene3D" id="3.40.630.30">
    <property type="match status" value="1"/>
</dbReference>
<dbReference type="OrthoDB" id="9782266at2"/>